<evidence type="ECO:0000313" key="3">
    <source>
        <dbReference type="Proteomes" id="UP000000322"/>
    </source>
</evidence>
<keyword evidence="3" id="KW-1185">Reference proteome</keyword>
<evidence type="ECO:0000259" key="1">
    <source>
        <dbReference type="Pfam" id="PF13539"/>
    </source>
</evidence>
<dbReference type="STRING" id="446469.Sked_32550"/>
<dbReference type="EMBL" id="CP001819">
    <property type="protein sequence ID" value="ACZ23151.1"/>
    <property type="molecule type" value="Genomic_DNA"/>
</dbReference>
<dbReference type="SUPFAM" id="SSF55166">
    <property type="entry name" value="Hedgehog/DD-peptidase"/>
    <property type="match status" value="1"/>
</dbReference>
<dbReference type="InterPro" id="IPR039561">
    <property type="entry name" value="Peptidase_M15C"/>
</dbReference>
<dbReference type="Pfam" id="PF13539">
    <property type="entry name" value="Peptidase_M15_4"/>
    <property type="match status" value="1"/>
</dbReference>
<protein>
    <recommendedName>
        <fullName evidence="1">Peptidase M15C domain-containing protein</fullName>
    </recommendedName>
</protein>
<dbReference type="AlphaFoldDB" id="D1BDT0"/>
<dbReference type="Proteomes" id="UP000000322">
    <property type="component" value="Chromosome"/>
</dbReference>
<dbReference type="RefSeq" id="WP_012868219.1">
    <property type="nucleotide sequence ID" value="NC_013521.1"/>
</dbReference>
<reference evidence="2 3" key="1">
    <citation type="journal article" date="2009" name="Stand. Genomic Sci.">
        <title>Complete genome sequence of Sanguibacter keddieii type strain (ST-74).</title>
        <authorList>
            <person name="Ivanova N."/>
            <person name="Sikorski J."/>
            <person name="Sims D."/>
            <person name="Brettin T."/>
            <person name="Detter J.C."/>
            <person name="Han C."/>
            <person name="Lapidus A."/>
            <person name="Copeland A."/>
            <person name="Glavina Del Rio T."/>
            <person name="Nolan M."/>
            <person name="Chen F."/>
            <person name="Lucas S."/>
            <person name="Tice H."/>
            <person name="Cheng J.F."/>
            <person name="Bruce D."/>
            <person name="Goodwin L."/>
            <person name="Pitluck S."/>
            <person name="Pati A."/>
            <person name="Mavromatis K."/>
            <person name="Chen A."/>
            <person name="Palaniappan K."/>
            <person name="D'haeseleer P."/>
            <person name="Chain P."/>
            <person name="Bristow J."/>
            <person name="Eisen J.A."/>
            <person name="Markowitz V."/>
            <person name="Hugenholtz P."/>
            <person name="Goker M."/>
            <person name="Pukall R."/>
            <person name="Klenk H.P."/>
            <person name="Kyrpides N.C."/>
        </authorList>
    </citation>
    <scope>NUCLEOTIDE SEQUENCE [LARGE SCALE GENOMIC DNA]</scope>
    <source>
        <strain evidence="3">ATCC 51767 / DSM 10542 / NCFB 3025 / ST-74</strain>
    </source>
</reference>
<dbReference type="eggNOG" id="ENOG5032U94">
    <property type="taxonomic scope" value="Bacteria"/>
</dbReference>
<dbReference type="GO" id="GO:0008233">
    <property type="term" value="F:peptidase activity"/>
    <property type="evidence" value="ECO:0007669"/>
    <property type="project" value="InterPro"/>
</dbReference>
<sequence>MAVSQNGWPAIESGTDPRLSLTPWVTGRILAGPVCTVLSHVARRFHAEVESITVSSSWGWAYRPIAGSTDISNHASGTAIDLNAPRHPLGAVGTFTPAQVAVIRDILRDVSPAVRWGGDYSGRKDEMHFEINTTSANVDRVAARLVPTRTTTRRRDGKTMIYRSGGRYAPLVHGIYAHNGGWVELRSAEERTNLMAAGVKEVWILEQSLLNLMQDSRA</sequence>
<organism evidence="2 3">
    <name type="scientific">Sanguibacter keddieii (strain ATCC 51767 / DSM 10542 / NCFB 3025 / ST-74)</name>
    <dbReference type="NCBI Taxonomy" id="446469"/>
    <lineage>
        <taxon>Bacteria</taxon>
        <taxon>Bacillati</taxon>
        <taxon>Actinomycetota</taxon>
        <taxon>Actinomycetes</taxon>
        <taxon>Micrococcales</taxon>
        <taxon>Sanguibacteraceae</taxon>
        <taxon>Sanguibacter</taxon>
    </lineage>
</organism>
<dbReference type="HOGENOM" id="CLU_1266147_0_0_11"/>
<proteinExistence type="predicted"/>
<dbReference type="Gene3D" id="3.30.1380.10">
    <property type="match status" value="1"/>
</dbReference>
<accession>D1BDT0</accession>
<feature type="domain" description="Peptidase M15C" evidence="1">
    <location>
        <begin position="67"/>
        <end position="131"/>
    </location>
</feature>
<dbReference type="KEGG" id="ske:Sked_32550"/>
<name>D1BDT0_SANKS</name>
<gene>
    <name evidence="2" type="ordered locus">Sked_32550</name>
</gene>
<evidence type="ECO:0000313" key="2">
    <source>
        <dbReference type="EMBL" id="ACZ23151.1"/>
    </source>
</evidence>
<dbReference type="InterPro" id="IPR009045">
    <property type="entry name" value="Zn_M74/Hedgehog-like"/>
</dbReference>